<evidence type="ECO:0000313" key="2">
    <source>
        <dbReference type="Proteomes" id="UP000292052"/>
    </source>
</evidence>
<dbReference type="Pfam" id="PF07165">
    <property type="entry name" value="DUF1397"/>
    <property type="match status" value="1"/>
</dbReference>
<dbReference type="OrthoDB" id="6512861at2759"/>
<dbReference type="STRING" id="1661398.A0A482W2W6"/>
<comment type="caution">
    <text evidence="1">The sequence shown here is derived from an EMBL/GenBank/DDBJ whole genome shotgun (WGS) entry which is preliminary data.</text>
</comment>
<gene>
    <name evidence="1" type="ORF">BDFB_010644</name>
</gene>
<name>A0A482W2W6_ASBVE</name>
<organism evidence="1 2">
    <name type="scientific">Asbolus verrucosus</name>
    <name type="common">Desert ironclad beetle</name>
    <dbReference type="NCBI Taxonomy" id="1661398"/>
    <lineage>
        <taxon>Eukaryota</taxon>
        <taxon>Metazoa</taxon>
        <taxon>Ecdysozoa</taxon>
        <taxon>Arthropoda</taxon>
        <taxon>Hexapoda</taxon>
        <taxon>Insecta</taxon>
        <taxon>Pterygota</taxon>
        <taxon>Neoptera</taxon>
        <taxon>Endopterygota</taxon>
        <taxon>Coleoptera</taxon>
        <taxon>Polyphaga</taxon>
        <taxon>Cucujiformia</taxon>
        <taxon>Tenebrionidae</taxon>
        <taxon>Pimeliinae</taxon>
        <taxon>Asbolus</taxon>
    </lineage>
</organism>
<proteinExistence type="predicted"/>
<dbReference type="Proteomes" id="UP000292052">
    <property type="component" value="Unassembled WGS sequence"/>
</dbReference>
<reference evidence="1 2" key="1">
    <citation type="submission" date="2017-03" db="EMBL/GenBank/DDBJ databases">
        <title>Genome of the blue death feigning beetle - Asbolus verrucosus.</title>
        <authorList>
            <person name="Rider S.D."/>
        </authorList>
    </citation>
    <scope>NUCLEOTIDE SEQUENCE [LARGE SCALE GENOMIC DNA]</scope>
    <source>
        <strain evidence="1">Butters</strain>
        <tissue evidence="1">Head and leg muscle</tissue>
    </source>
</reference>
<dbReference type="PANTHER" id="PTHR20997">
    <property type="entry name" value="EG:BACR42I17.2 PROTEIN-RELATED"/>
    <property type="match status" value="1"/>
</dbReference>
<feature type="non-terminal residue" evidence="1">
    <location>
        <position position="1"/>
    </location>
</feature>
<keyword evidence="2" id="KW-1185">Reference proteome</keyword>
<protein>
    <submittedName>
        <fullName evidence="1">Uncharacterized protein</fullName>
    </submittedName>
</protein>
<dbReference type="PANTHER" id="PTHR20997:SF2">
    <property type="entry name" value="EG:BACR42I17.2 PROTEIN-RELATED"/>
    <property type="match status" value="1"/>
</dbReference>
<feature type="non-terminal residue" evidence="1">
    <location>
        <position position="353"/>
    </location>
</feature>
<dbReference type="EMBL" id="QDEB01034362">
    <property type="protein sequence ID" value="RZC39450.1"/>
    <property type="molecule type" value="Genomic_DNA"/>
</dbReference>
<accession>A0A482W2W6</accession>
<sequence>YLKVLVLDLVSGELSLQDVEIPDIDDFAVIKEKCDKLGGNGTYNTLKAKKDTLQTCLQGFVDFNVLKNEVEEAKKTGSMDEVFGKYCAKRPTLSSCTQTFINALRPCLNAEEKKALNITLDILKQLGEFVCFRDGDRIAMFVAEGGVECIQDHAEGIKNCLNSTFKINPTVNTNSLPNLLIDKKKCDDLGKLQNCVVEELEKCKDSTPANIIDALFRFIKRSACSNKNKRSIHRMFKRSVAVANNFYNTAEAKNRAIKIIKEKCAQNAPEGGYDAFTKSLNNATVCIKEKTLSDPIFVTPRDEFKDNIYFCVKDLIQKTRNCMPIEEKYWPQFQYDISSNLIDFTYKNKDQMS</sequence>
<evidence type="ECO:0000313" key="1">
    <source>
        <dbReference type="EMBL" id="RZC39450.1"/>
    </source>
</evidence>
<dbReference type="InterPro" id="IPR009832">
    <property type="entry name" value="DUF1397"/>
</dbReference>
<dbReference type="AlphaFoldDB" id="A0A482W2W6"/>